<dbReference type="AlphaFoldDB" id="A0A0U5FBD3"/>
<dbReference type="InterPro" id="IPR001001">
    <property type="entry name" value="DNA_polIII_beta"/>
</dbReference>
<evidence type="ECO:0000313" key="9">
    <source>
        <dbReference type="EMBL" id="CUR41553.1"/>
    </source>
</evidence>
<keyword evidence="7" id="KW-0239">DNA-directed DNA polymerase</keyword>
<comment type="subcellular location">
    <subcellularLocation>
        <location evidence="1">Cytoplasm</location>
    </subcellularLocation>
</comment>
<evidence type="ECO:0000256" key="2">
    <source>
        <dbReference type="ARBA" id="ARBA00010752"/>
    </source>
</evidence>
<evidence type="ECO:0000256" key="5">
    <source>
        <dbReference type="ARBA" id="ARBA00022695"/>
    </source>
</evidence>
<dbReference type="GO" id="GO:0003677">
    <property type="term" value="F:DNA binding"/>
    <property type="evidence" value="ECO:0007669"/>
    <property type="project" value="UniProtKB-KW"/>
</dbReference>
<accession>A0A0U5FBD3</accession>
<organism evidence="9">
    <name type="scientific">Limosilactobacillus reuteri</name>
    <name type="common">Lactobacillus reuteri</name>
    <dbReference type="NCBI Taxonomy" id="1598"/>
    <lineage>
        <taxon>Bacteria</taxon>
        <taxon>Bacillati</taxon>
        <taxon>Bacillota</taxon>
        <taxon>Bacilli</taxon>
        <taxon>Lactobacillales</taxon>
        <taxon>Lactobacillaceae</taxon>
        <taxon>Limosilactobacillus</taxon>
    </lineage>
</organism>
<protein>
    <submittedName>
        <fullName evidence="9">Uncharacterized protein</fullName>
    </submittedName>
</protein>
<gene>
    <name evidence="9" type="ORF">LRLP16767_LRLP167_00058</name>
</gene>
<dbReference type="GO" id="GO:0009360">
    <property type="term" value="C:DNA polymerase III complex"/>
    <property type="evidence" value="ECO:0007669"/>
    <property type="project" value="InterPro"/>
</dbReference>
<dbReference type="PANTHER" id="PTHR30478">
    <property type="entry name" value="DNA POLYMERASE III SUBUNIT BETA"/>
    <property type="match status" value="1"/>
</dbReference>
<evidence type="ECO:0000256" key="7">
    <source>
        <dbReference type="ARBA" id="ARBA00022932"/>
    </source>
</evidence>
<comment type="similarity">
    <text evidence="2">Belongs to the beta sliding clamp family.</text>
</comment>
<sequence length="285" mass="32338">MNTQTLLSNVATINKDNGIFVNAKEFLKELRQVATAVAKPSDHRPNLTFVHVRVTENNLILEATDSHVLERANVAASIPDELVGKEFLIDGKFAKNLSKTPTKYGKTLGVYPQFNDGKYKGIISIVGGGEEFIDDSRENISVFGYPDLVRVTPYLNDATVKFDVQQKEIFPVLKEIVKIVNKPGLTKEFKEVKKTEVVALLVKDNVVKLKYSNWEKDLEFPIAVTNIVVNDEFEINFNVKKLKQRLQHLSSRENLTFRFYQNAYRPFTISRENGGLGLVCPIRLY</sequence>
<proteinExistence type="inferred from homology"/>
<dbReference type="PANTHER" id="PTHR30478:SF0">
    <property type="entry name" value="BETA SLIDING CLAMP"/>
    <property type="match status" value="1"/>
</dbReference>
<keyword evidence="5" id="KW-0548">Nucleotidyltransferase</keyword>
<dbReference type="GO" id="GO:0005737">
    <property type="term" value="C:cytoplasm"/>
    <property type="evidence" value="ECO:0007669"/>
    <property type="project" value="UniProtKB-SubCell"/>
</dbReference>
<dbReference type="EMBL" id="LN887696">
    <property type="protein sequence ID" value="CUR41553.1"/>
    <property type="molecule type" value="Genomic_DNA"/>
</dbReference>
<keyword evidence="6" id="KW-0235">DNA replication</keyword>
<evidence type="ECO:0000256" key="4">
    <source>
        <dbReference type="ARBA" id="ARBA00022679"/>
    </source>
</evidence>
<dbReference type="RefSeq" id="WP_339111622.1">
    <property type="nucleotide sequence ID" value="NZ_LN887696.1"/>
</dbReference>
<dbReference type="InterPro" id="IPR046938">
    <property type="entry name" value="DNA_clamp_sf"/>
</dbReference>
<keyword evidence="3" id="KW-0963">Cytoplasm</keyword>
<reference evidence="9" key="1">
    <citation type="submission" date="2015-10" db="EMBL/GenBank/DDBJ databases">
        <authorList>
            <person name="Gilbert D.G."/>
        </authorList>
    </citation>
    <scope>NUCLEOTIDE SEQUENCE</scope>
    <source>
        <strain evidence="9">Lp167-67</strain>
    </source>
</reference>
<evidence type="ECO:0000256" key="6">
    <source>
        <dbReference type="ARBA" id="ARBA00022705"/>
    </source>
</evidence>
<name>A0A0U5FBD3_LIMRT</name>
<keyword evidence="4" id="KW-0808">Transferase</keyword>
<dbReference type="Gene3D" id="3.70.10.10">
    <property type="match status" value="1"/>
</dbReference>
<dbReference type="Gene3D" id="3.10.150.10">
    <property type="entry name" value="DNA Polymerase III, subunit A, domain 2"/>
    <property type="match status" value="1"/>
</dbReference>
<evidence type="ECO:0000256" key="1">
    <source>
        <dbReference type="ARBA" id="ARBA00004496"/>
    </source>
</evidence>
<dbReference type="GO" id="GO:0006271">
    <property type="term" value="P:DNA strand elongation involved in DNA replication"/>
    <property type="evidence" value="ECO:0007669"/>
    <property type="project" value="TreeGrafter"/>
</dbReference>
<dbReference type="SUPFAM" id="SSF55979">
    <property type="entry name" value="DNA clamp"/>
    <property type="match status" value="2"/>
</dbReference>
<evidence type="ECO:0000256" key="3">
    <source>
        <dbReference type="ARBA" id="ARBA00022490"/>
    </source>
</evidence>
<dbReference type="GO" id="GO:0003887">
    <property type="term" value="F:DNA-directed DNA polymerase activity"/>
    <property type="evidence" value="ECO:0007669"/>
    <property type="project" value="UniProtKB-KW"/>
</dbReference>
<evidence type="ECO:0000256" key="8">
    <source>
        <dbReference type="ARBA" id="ARBA00023125"/>
    </source>
</evidence>
<keyword evidence="8" id="KW-0238">DNA-binding</keyword>